<accession>A0AAW9Q8W9</accession>
<dbReference type="NCBIfam" id="TIGR02595">
    <property type="entry name" value="PEP_CTERM"/>
    <property type="match status" value="1"/>
</dbReference>
<evidence type="ECO:0000313" key="3">
    <source>
        <dbReference type="EMBL" id="MEF7612788.1"/>
    </source>
</evidence>
<dbReference type="SUPFAM" id="SSF49785">
    <property type="entry name" value="Galactose-binding domain-like"/>
    <property type="match status" value="1"/>
</dbReference>
<name>A0AAW9Q8W9_9BURK</name>
<keyword evidence="1" id="KW-0732">Signal</keyword>
<dbReference type="Proteomes" id="UP001336250">
    <property type="component" value="Unassembled WGS sequence"/>
</dbReference>
<evidence type="ECO:0000256" key="1">
    <source>
        <dbReference type="SAM" id="SignalP"/>
    </source>
</evidence>
<feature type="signal peptide" evidence="1">
    <location>
        <begin position="1"/>
        <end position="21"/>
    </location>
</feature>
<dbReference type="EMBL" id="JAZIBG010000009">
    <property type="protein sequence ID" value="MEF7612788.1"/>
    <property type="molecule type" value="Genomic_DNA"/>
</dbReference>
<feature type="domain" description="Ice-binding protein C-terminal" evidence="2">
    <location>
        <begin position="181"/>
        <end position="206"/>
    </location>
</feature>
<reference evidence="3 4" key="1">
    <citation type="submission" date="2024-02" db="EMBL/GenBank/DDBJ databases">
        <title>Genome sequence of Aquincola sp. MAHUQ-54.</title>
        <authorList>
            <person name="Huq M.A."/>
        </authorList>
    </citation>
    <scope>NUCLEOTIDE SEQUENCE [LARGE SCALE GENOMIC DNA]</scope>
    <source>
        <strain evidence="3 4">MAHUQ-54</strain>
    </source>
</reference>
<dbReference type="InterPro" id="IPR013424">
    <property type="entry name" value="Ice-binding_C"/>
</dbReference>
<feature type="chain" id="PRO_5043734825" evidence="1">
    <location>
        <begin position="22"/>
        <end position="209"/>
    </location>
</feature>
<keyword evidence="4" id="KW-1185">Reference proteome</keyword>
<dbReference type="AlphaFoldDB" id="A0AAW9Q8W9"/>
<organism evidence="3 4">
    <name type="scientific">Aquincola agrisoli</name>
    <dbReference type="NCBI Taxonomy" id="3119538"/>
    <lineage>
        <taxon>Bacteria</taxon>
        <taxon>Pseudomonadati</taxon>
        <taxon>Pseudomonadota</taxon>
        <taxon>Betaproteobacteria</taxon>
        <taxon>Burkholderiales</taxon>
        <taxon>Sphaerotilaceae</taxon>
        <taxon>Aquincola</taxon>
    </lineage>
</organism>
<evidence type="ECO:0000313" key="4">
    <source>
        <dbReference type="Proteomes" id="UP001336250"/>
    </source>
</evidence>
<sequence>MKYLLASAVAALAVTGFSANAATNLVTNGSFEATTQAAGTWNIYSSLPGWTSGPRGVELRNDVAGSAFDGNNFIELDTTGNSFIAQAIATSFGEHYTLSFSYSARPGTASLGAHSNDILVMWGLKPITLLSATNATSEHQWSTYSFDVTGSYGHSTVLSFWALGKSDTHGGSLDNISLTTPVPEPETYALMLGGLAALGMVARRRRQPR</sequence>
<dbReference type="Gene3D" id="2.60.120.260">
    <property type="entry name" value="Galactose-binding domain-like"/>
    <property type="match status" value="1"/>
</dbReference>
<protein>
    <submittedName>
        <fullName evidence="3">FxDxF family PEP-CTERM protein</fullName>
    </submittedName>
</protein>
<evidence type="ECO:0000259" key="2">
    <source>
        <dbReference type="Pfam" id="PF07589"/>
    </source>
</evidence>
<comment type="caution">
    <text evidence="3">The sequence shown here is derived from an EMBL/GenBank/DDBJ whole genome shotgun (WGS) entry which is preliminary data.</text>
</comment>
<gene>
    <name evidence="3" type="ORF">V4F39_02625</name>
</gene>
<dbReference type="InterPro" id="IPR008979">
    <property type="entry name" value="Galactose-bd-like_sf"/>
</dbReference>
<dbReference type="RefSeq" id="WP_332287682.1">
    <property type="nucleotide sequence ID" value="NZ_JAZIBG010000009.1"/>
</dbReference>
<dbReference type="Pfam" id="PF07589">
    <property type="entry name" value="PEP-CTERM"/>
    <property type="match status" value="1"/>
</dbReference>
<proteinExistence type="predicted"/>
<dbReference type="NCBIfam" id="NF038126">
    <property type="entry name" value="PEP_CTERM_FxDxF"/>
    <property type="match status" value="1"/>
</dbReference>